<keyword evidence="2" id="KW-1185">Reference proteome</keyword>
<reference evidence="1 2" key="1">
    <citation type="submission" date="2013-05" db="EMBL/GenBank/DDBJ databases">
        <title>Genome sequence of Streptomyces sparsogenes DSM 40356.</title>
        <authorList>
            <person name="Coyne S."/>
            <person name="Seebeck F.P."/>
        </authorList>
    </citation>
    <scope>NUCLEOTIDE SEQUENCE [LARGE SCALE GENOMIC DNA]</scope>
    <source>
        <strain evidence="1 2">DSM 40356</strain>
    </source>
</reference>
<dbReference type="STRING" id="67365.GCA_001704635_03167"/>
<dbReference type="EMBL" id="ASQP01000344">
    <property type="protein sequence ID" value="OMI36317.1"/>
    <property type="molecule type" value="Genomic_DNA"/>
</dbReference>
<dbReference type="InterPro" id="IPR016181">
    <property type="entry name" value="Acyl_CoA_acyltransferase"/>
</dbReference>
<protein>
    <submittedName>
        <fullName evidence="1">N-acetyltransferase GCN5</fullName>
    </submittedName>
</protein>
<sequence length="208" mass="22722">MNEVKTSTDVDVVVDILTAAFLEDDPVVDWLIPPGTPERERYFRGFLRAWVTFMLDHEGTAIVTADHTGVIVWEPSPSERKTPVPPEDEEAFLADIAASTGPAEKRCLHLIELLDTHYPRDLPPHGHIALAAVRPEAQGDGARAALTDELVRLSLTLGLGGYCEASSERSAMLWERLGMKRIGDDPIPLPESEVGLIPMFIPPPGAQG</sequence>
<gene>
    <name evidence="1" type="ORF">SPAR_26821</name>
</gene>
<dbReference type="GO" id="GO:0016740">
    <property type="term" value="F:transferase activity"/>
    <property type="evidence" value="ECO:0007669"/>
    <property type="project" value="UniProtKB-KW"/>
</dbReference>
<dbReference type="AlphaFoldDB" id="A0A1R1SDL6"/>
<evidence type="ECO:0000313" key="2">
    <source>
        <dbReference type="Proteomes" id="UP000186168"/>
    </source>
</evidence>
<comment type="caution">
    <text evidence="1">The sequence shown here is derived from an EMBL/GenBank/DDBJ whole genome shotgun (WGS) entry which is preliminary data.</text>
</comment>
<dbReference type="Proteomes" id="UP000186168">
    <property type="component" value="Unassembled WGS sequence"/>
</dbReference>
<keyword evidence="1" id="KW-0808">Transferase</keyword>
<organism evidence="1 2">
    <name type="scientific">Streptomyces sparsogenes DSM 40356</name>
    <dbReference type="NCBI Taxonomy" id="1331668"/>
    <lineage>
        <taxon>Bacteria</taxon>
        <taxon>Bacillati</taxon>
        <taxon>Actinomycetota</taxon>
        <taxon>Actinomycetes</taxon>
        <taxon>Kitasatosporales</taxon>
        <taxon>Streptomycetaceae</taxon>
        <taxon>Streptomyces</taxon>
    </lineage>
</organism>
<name>A0A1R1SDL6_9ACTN</name>
<proteinExistence type="predicted"/>
<dbReference type="SUPFAM" id="SSF55729">
    <property type="entry name" value="Acyl-CoA N-acyltransferases (Nat)"/>
    <property type="match status" value="1"/>
</dbReference>
<dbReference type="Gene3D" id="3.40.630.30">
    <property type="match status" value="1"/>
</dbReference>
<accession>A0A1R1SDL6</accession>
<evidence type="ECO:0000313" key="1">
    <source>
        <dbReference type="EMBL" id="OMI36317.1"/>
    </source>
</evidence>